<name>A0A1A9VLE5_GLOAU</name>
<reference evidence="2" key="1">
    <citation type="submission" date="2020-05" db="UniProtKB">
        <authorList>
            <consortium name="EnsemblMetazoa"/>
        </authorList>
    </citation>
    <scope>IDENTIFICATION</scope>
    <source>
        <strain evidence="2">TTRI</strain>
    </source>
</reference>
<evidence type="ECO:0000313" key="2">
    <source>
        <dbReference type="EnsemblMetazoa" id="GAUT040640-PA"/>
    </source>
</evidence>
<proteinExistence type="predicted"/>
<evidence type="ECO:0000256" key="1">
    <source>
        <dbReference type="SAM" id="Phobius"/>
    </source>
</evidence>
<dbReference type="AlphaFoldDB" id="A0A1A9VLE5"/>
<dbReference type="VEuPathDB" id="VectorBase:GAUT040640"/>
<evidence type="ECO:0000313" key="3">
    <source>
        <dbReference type="Proteomes" id="UP000078200"/>
    </source>
</evidence>
<feature type="transmembrane region" description="Helical" evidence="1">
    <location>
        <begin position="55"/>
        <end position="74"/>
    </location>
</feature>
<dbReference type="Proteomes" id="UP000078200">
    <property type="component" value="Unassembled WGS sequence"/>
</dbReference>
<organism evidence="2 3">
    <name type="scientific">Glossina austeni</name>
    <name type="common">Savannah tsetse fly</name>
    <dbReference type="NCBI Taxonomy" id="7395"/>
    <lineage>
        <taxon>Eukaryota</taxon>
        <taxon>Metazoa</taxon>
        <taxon>Ecdysozoa</taxon>
        <taxon>Arthropoda</taxon>
        <taxon>Hexapoda</taxon>
        <taxon>Insecta</taxon>
        <taxon>Pterygota</taxon>
        <taxon>Neoptera</taxon>
        <taxon>Endopterygota</taxon>
        <taxon>Diptera</taxon>
        <taxon>Brachycera</taxon>
        <taxon>Muscomorpha</taxon>
        <taxon>Hippoboscoidea</taxon>
        <taxon>Glossinidae</taxon>
        <taxon>Glossina</taxon>
    </lineage>
</organism>
<sequence length="196" mass="22410">MNGCVCQMTPNFPTQGCFEYFYQQEMPKLNLFLGKIFNTQRNPNLNRLAEVLTNLHFSSFLLNFLTFLLFVDGLNLMICDLRTRAYATNLDFWASVARMMNVRLATNCVKAVNFAAKQKRRHWRSCHLRLFLARKIMRISAACLTSAIRSSYLRQNSKPYLKTVSKPTCIVMLHLLCTHSTGPASIPCAEKVNGNS</sequence>
<keyword evidence="3" id="KW-1185">Reference proteome</keyword>
<keyword evidence="1" id="KW-0472">Membrane</keyword>
<dbReference type="EnsemblMetazoa" id="GAUT040640-RA">
    <property type="protein sequence ID" value="GAUT040640-PA"/>
    <property type="gene ID" value="GAUT040640"/>
</dbReference>
<protein>
    <submittedName>
        <fullName evidence="2">Uncharacterized protein</fullName>
    </submittedName>
</protein>
<keyword evidence="1" id="KW-0812">Transmembrane</keyword>
<accession>A0A1A9VLE5</accession>
<keyword evidence="1" id="KW-1133">Transmembrane helix</keyword>